<gene>
    <name evidence="1" type="ORF">HannXRQ_Chr15g0481791</name>
</gene>
<proteinExistence type="predicted"/>
<dbReference type="EMBL" id="CM007904">
    <property type="protein sequence ID" value="OTF95320.1"/>
    <property type="molecule type" value="Genomic_DNA"/>
</dbReference>
<keyword evidence="2" id="KW-1185">Reference proteome</keyword>
<accession>A0A251SD18</accession>
<evidence type="ECO:0000313" key="1">
    <source>
        <dbReference type="EMBL" id="OTF95320.1"/>
    </source>
</evidence>
<name>A0A251SD18_HELAN</name>
<dbReference type="AlphaFoldDB" id="A0A251SD18"/>
<dbReference type="Proteomes" id="UP000215914">
    <property type="component" value="Chromosome 15"/>
</dbReference>
<sequence>MCVFPISKPITDLIFIGPGCSLVVERAFMKHPPLKPSGRFWWRMIIAGIRVLVGKGMMESRELAEIKSEAYGW</sequence>
<dbReference type="InParanoid" id="A0A251SD18"/>
<protein>
    <submittedName>
        <fullName evidence="1">Uncharacterized protein</fullName>
    </submittedName>
</protein>
<reference evidence="2" key="1">
    <citation type="journal article" date="2017" name="Nature">
        <title>The sunflower genome provides insights into oil metabolism, flowering and Asterid evolution.</title>
        <authorList>
            <person name="Badouin H."/>
            <person name="Gouzy J."/>
            <person name="Grassa C.J."/>
            <person name="Murat F."/>
            <person name="Staton S.E."/>
            <person name="Cottret L."/>
            <person name="Lelandais-Briere C."/>
            <person name="Owens G.L."/>
            <person name="Carrere S."/>
            <person name="Mayjonade B."/>
            <person name="Legrand L."/>
            <person name="Gill N."/>
            <person name="Kane N.C."/>
            <person name="Bowers J.E."/>
            <person name="Hubner S."/>
            <person name="Bellec A."/>
            <person name="Berard A."/>
            <person name="Berges H."/>
            <person name="Blanchet N."/>
            <person name="Boniface M.C."/>
            <person name="Brunel D."/>
            <person name="Catrice O."/>
            <person name="Chaidir N."/>
            <person name="Claudel C."/>
            <person name="Donnadieu C."/>
            <person name="Faraut T."/>
            <person name="Fievet G."/>
            <person name="Helmstetter N."/>
            <person name="King M."/>
            <person name="Knapp S.J."/>
            <person name="Lai Z."/>
            <person name="Le Paslier M.C."/>
            <person name="Lippi Y."/>
            <person name="Lorenzon L."/>
            <person name="Mandel J.R."/>
            <person name="Marage G."/>
            <person name="Marchand G."/>
            <person name="Marquand E."/>
            <person name="Bret-Mestries E."/>
            <person name="Morien E."/>
            <person name="Nambeesan S."/>
            <person name="Nguyen T."/>
            <person name="Pegot-Espagnet P."/>
            <person name="Pouilly N."/>
            <person name="Raftis F."/>
            <person name="Sallet E."/>
            <person name="Schiex T."/>
            <person name="Thomas J."/>
            <person name="Vandecasteele C."/>
            <person name="Vares D."/>
            <person name="Vear F."/>
            <person name="Vautrin S."/>
            <person name="Crespi M."/>
            <person name="Mangin B."/>
            <person name="Burke J.M."/>
            <person name="Salse J."/>
            <person name="Munos S."/>
            <person name="Vincourt P."/>
            <person name="Rieseberg L.H."/>
            <person name="Langlade N.B."/>
        </authorList>
    </citation>
    <scope>NUCLEOTIDE SEQUENCE [LARGE SCALE GENOMIC DNA]</scope>
    <source>
        <strain evidence="2">cv. SF193</strain>
    </source>
</reference>
<organism evidence="1 2">
    <name type="scientific">Helianthus annuus</name>
    <name type="common">Common sunflower</name>
    <dbReference type="NCBI Taxonomy" id="4232"/>
    <lineage>
        <taxon>Eukaryota</taxon>
        <taxon>Viridiplantae</taxon>
        <taxon>Streptophyta</taxon>
        <taxon>Embryophyta</taxon>
        <taxon>Tracheophyta</taxon>
        <taxon>Spermatophyta</taxon>
        <taxon>Magnoliopsida</taxon>
        <taxon>eudicotyledons</taxon>
        <taxon>Gunneridae</taxon>
        <taxon>Pentapetalae</taxon>
        <taxon>asterids</taxon>
        <taxon>campanulids</taxon>
        <taxon>Asterales</taxon>
        <taxon>Asteraceae</taxon>
        <taxon>Asteroideae</taxon>
        <taxon>Heliantheae alliance</taxon>
        <taxon>Heliantheae</taxon>
        <taxon>Helianthus</taxon>
    </lineage>
</organism>
<evidence type="ECO:0000313" key="2">
    <source>
        <dbReference type="Proteomes" id="UP000215914"/>
    </source>
</evidence>